<accession>A0A9P7E168</accession>
<reference evidence="1" key="1">
    <citation type="journal article" date="2020" name="New Phytol.">
        <title>Comparative genomics reveals dynamic genome evolution in host specialist ectomycorrhizal fungi.</title>
        <authorList>
            <person name="Lofgren L.A."/>
            <person name="Nguyen N.H."/>
            <person name="Vilgalys R."/>
            <person name="Ruytinx J."/>
            <person name="Liao H.L."/>
            <person name="Branco S."/>
            <person name="Kuo A."/>
            <person name="LaButti K."/>
            <person name="Lipzen A."/>
            <person name="Andreopoulos W."/>
            <person name="Pangilinan J."/>
            <person name="Riley R."/>
            <person name="Hundley H."/>
            <person name="Na H."/>
            <person name="Barry K."/>
            <person name="Grigoriev I.V."/>
            <person name="Stajich J.E."/>
            <person name="Kennedy P.G."/>
        </authorList>
    </citation>
    <scope>NUCLEOTIDE SEQUENCE</scope>
    <source>
        <strain evidence="1">MN1</strain>
    </source>
</reference>
<organism evidence="1 2">
    <name type="scientific">Suillus subaureus</name>
    <dbReference type="NCBI Taxonomy" id="48587"/>
    <lineage>
        <taxon>Eukaryota</taxon>
        <taxon>Fungi</taxon>
        <taxon>Dikarya</taxon>
        <taxon>Basidiomycota</taxon>
        <taxon>Agaricomycotina</taxon>
        <taxon>Agaricomycetes</taxon>
        <taxon>Agaricomycetidae</taxon>
        <taxon>Boletales</taxon>
        <taxon>Suillineae</taxon>
        <taxon>Suillaceae</taxon>
        <taxon>Suillus</taxon>
    </lineage>
</organism>
<evidence type="ECO:0008006" key="3">
    <source>
        <dbReference type="Google" id="ProtNLM"/>
    </source>
</evidence>
<dbReference type="EMBL" id="JABBWG010000038">
    <property type="protein sequence ID" value="KAG1808384.1"/>
    <property type="molecule type" value="Genomic_DNA"/>
</dbReference>
<proteinExistence type="predicted"/>
<dbReference type="AlphaFoldDB" id="A0A9P7E168"/>
<feature type="non-terminal residue" evidence="1">
    <location>
        <position position="144"/>
    </location>
</feature>
<feature type="non-terminal residue" evidence="1">
    <location>
        <position position="1"/>
    </location>
</feature>
<sequence length="144" mass="16719">IITLKTKEGTNQILQFSILIEGKKVFRHKLLPEPTQCLKCQSYDRTHIAAECTQDHDTCGMCGMHHCTATCKVDNPNYYQCTNCDCQGHTSWSRDCPSFINKWESLKNRSKDSKYRYFPTDDPLTWETIANNIEQWTEPPRQPA</sequence>
<dbReference type="GeneID" id="64623315"/>
<keyword evidence="2" id="KW-1185">Reference proteome</keyword>
<dbReference type="Proteomes" id="UP000807769">
    <property type="component" value="Unassembled WGS sequence"/>
</dbReference>
<protein>
    <recommendedName>
        <fullName evidence="3">CCHC-type domain-containing protein</fullName>
    </recommendedName>
</protein>
<evidence type="ECO:0000313" key="1">
    <source>
        <dbReference type="EMBL" id="KAG1808384.1"/>
    </source>
</evidence>
<gene>
    <name evidence="1" type="ORF">BJ212DRAFT_1215586</name>
</gene>
<dbReference type="RefSeq" id="XP_041188599.1">
    <property type="nucleotide sequence ID" value="XM_041329298.1"/>
</dbReference>
<evidence type="ECO:0000313" key="2">
    <source>
        <dbReference type="Proteomes" id="UP000807769"/>
    </source>
</evidence>
<dbReference type="OrthoDB" id="2689950at2759"/>
<name>A0A9P7E168_9AGAM</name>
<comment type="caution">
    <text evidence="1">The sequence shown here is derived from an EMBL/GenBank/DDBJ whole genome shotgun (WGS) entry which is preliminary data.</text>
</comment>